<dbReference type="EMBL" id="LTDL01000001">
    <property type="protein sequence ID" value="OAG32598.1"/>
    <property type="molecule type" value="Genomic_DNA"/>
</dbReference>
<proteinExistence type="predicted"/>
<name>A0A177EL29_9MICR</name>
<dbReference type="Proteomes" id="UP000185944">
    <property type="component" value="Unassembled WGS sequence"/>
</dbReference>
<comment type="caution">
    <text evidence="1">The sequence shown here is derived from an EMBL/GenBank/DDBJ whole genome shotgun (WGS) entry which is preliminary data.</text>
</comment>
<protein>
    <submittedName>
        <fullName evidence="1">Uncharacterized protein</fullName>
    </submittedName>
</protein>
<sequence length="105" mass="11909">MCPVCMYLFEDDLDNGSALPADSPTYFCILDEAQHMICSKCLPQLLKVCVSSGHKLTWPICRVPLYSPMTKYFIRQEGDRYALYVSQCSLDVAVVPPFEKIHLSI</sequence>
<dbReference type="VEuPathDB" id="MicrosporidiaDB:NEDG_02180"/>
<dbReference type="GeneID" id="93648530"/>
<gene>
    <name evidence="1" type="ORF">NEDG_02180</name>
</gene>
<evidence type="ECO:0000313" key="2">
    <source>
        <dbReference type="Proteomes" id="UP000185944"/>
    </source>
</evidence>
<reference evidence="1 2" key="1">
    <citation type="submission" date="2016-02" db="EMBL/GenBank/DDBJ databases">
        <title>Discovery of a natural microsporidian pathogen with a broad tissue tropism in Caenorhabditis elegans.</title>
        <authorList>
            <person name="Luallen R.J."/>
            <person name="Reinke A.W."/>
            <person name="Tong L."/>
            <person name="Botts M.R."/>
            <person name="Felix M.-A."/>
            <person name="Troemel E.R."/>
        </authorList>
    </citation>
    <scope>NUCLEOTIDE SEQUENCE [LARGE SCALE GENOMIC DNA]</scope>
    <source>
        <strain evidence="1 2">JUm2807</strain>
    </source>
</reference>
<dbReference type="RefSeq" id="XP_067545796.1">
    <property type="nucleotide sequence ID" value="XM_067689598.1"/>
</dbReference>
<organism evidence="1 2">
    <name type="scientific">Nematocida displodere</name>
    <dbReference type="NCBI Taxonomy" id="1805483"/>
    <lineage>
        <taxon>Eukaryota</taxon>
        <taxon>Fungi</taxon>
        <taxon>Fungi incertae sedis</taxon>
        <taxon>Microsporidia</taxon>
        <taxon>Nematocida</taxon>
    </lineage>
</organism>
<dbReference type="AlphaFoldDB" id="A0A177EL29"/>
<keyword evidence="2" id="KW-1185">Reference proteome</keyword>
<accession>A0A177EL29</accession>
<evidence type="ECO:0000313" key="1">
    <source>
        <dbReference type="EMBL" id="OAG32598.1"/>
    </source>
</evidence>